<evidence type="ECO:0008006" key="5">
    <source>
        <dbReference type="Google" id="ProtNLM"/>
    </source>
</evidence>
<dbReference type="InterPro" id="IPR024344">
    <property type="entry name" value="MDMPI_metal-binding"/>
</dbReference>
<dbReference type="EMBL" id="CP011112">
    <property type="protein sequence ID" value="AKU16567.1"/>
    <property type="molecule type" value="Genomic_DNA"/>
</dbReference>
<dbReference type="InterPro" id="IPR010872">
    <property type="entry name" value="MDMPI_C-term_domain"/>
</dbReference>
<name>A0A0K1JIM1_9MICO</name>
<reference evidence="3 4" key="1">
    <citation type="submission" date="2015-03" db="EMBL/GenBank/DDBJ databases">
        <title>Luteipulveratus halotolerans sp. nov., a novel actinobacterium (Dermacoccaceae) from Sarawak, Malaysia.</title>
        <authorList>
            <person name="Juboi H."/>
            <person name="Basik A."/>
            <person name="Shamsul S.S."/>
            <person name="Arnold P."/>
            <person name="Schmitt E.K."/>
            <person name="Sanglier J.-J."/>
            <person name="Yeo T."/>
        </authorList>
    </citation>
    <scope>NUCLEOTIDE SEQUENCE [LARGE SCALE GENOMIC DNA]</scope>
    <source>
        <strain evidence="3 4">MN07-A0370</strain>
    </source>
</reference>
<proteinExistence type="predicted"/>
<evidence type="ECO:0000259" key="2">
    <source>
        <dbReference type="Pfam" id="PF11716"/>
    </source>
</evidence>
<dbReference type="NCBIfam" id="TIGR03083">
    <property type="entry name" value="maleylpyruvate isomerase family mycothiol-dependent enzyme"/>
    <property type="match status" value="1"/>
</dbReference>
<dbReference type="OrthoDB" id="3671213at2"/>
<dbReference type="PATRIC" id="fig|571913.6.peg.2652"/>
<organism evidence="3 4">
    <name type="scientific">Luteipulveratus mongoliensis</name>
    <dbReference type="NCBI Taxonomy" id="571913"/>
    <lineage>
        <taxon>Bacteria</taxon>
        <taxon>Bacillati</taxon>
        <taxon>Actinomycetota</taxon>
        <taxon>Actinomycetes</taxon>
        <taxon>Micrococcales</taxon>
        <taxon>Dermacoccaceae</taxon>
        <taxon>Luteipulveratus</taxon>
    </lineage>
</organism>
<dbReference type="STRING" id="571913.VV02_13030"/>
<accession>A0A0K1JIM1</accession>
<feature type="domain" description="MDMPI C-terminal" evidence="1">
    <location>
        <begin position="150"/>
        <end position="258"/>
    </location>
</feature>
<dbReference type="PANTHER" id="PTHR40758:SF1">
    <property type="entry name" value="CONSERVED PROTEIN"/>
    <property type="match status" value="1"/>
</dbReference>
<gene>
    <name evidence="3" type="ORF">VV02_13030</name>
</gene>
<evidence type="ECO:0000259" key="1">
    <source>
        <dbReference type="Pfam" id="PF07398"/>
    </source>
</evidence>
<sequence>MTSELPFLEHLARESVRFNDAIRLAPRDAEVPTCPGWQTDDLLWHLAEVQWFWGSILSEDLRTVQQIEDLADPERPEDHAGLLRFYDRWSPHLCESAAAADPSEPRWMWVSDPALHTVAYIRRRQAHEALIHRIDAELTAGTDRAPIDADLATDGVDEALRIMHGEHPDWGTFAAGEHTARFHATDTDSTWDVSIGRFTGKPPWGGEPTDDHRFGLVEDGAASPGVTVSGKAADLDLWLWGRPTSEEVDIDGNAAALAAVHAVVERGVS</sequence>
<dbReference type="Pfam" id="PF11716">
    <property type="entry name" value="MDMPI_N"/>
    <property type="match status" value="1"/>
</dbReference>
<keyword evidence="4" id="KW-1185">Reference proteome</keyword>
<dbReference type="AlphaFoldDB" id="A0A0K1JIM1"/>
<dbReference type="Proteomes" id="UP000066480">
    <property type="component" value="Chromosome"/>
</dbReference>
<dbReference type="Pfam" id="PF07398">
    <property type="entry name" value="MDMPI_C"/>
    <property type="match status" value="1"/>
</dbReference>
<dbReference type="KEGG" id="lmoi:VV02_13030"/>
<dbReference type="RefSeq" id="WP_052592007.1">
    <property type="nucleotide sequence ID" value="NZ_CP011112.1"/>
</dbReference>
<dbReference type="GO" id="GO:0005886">
    <property type="term" value="C:plasma membrane"/>
    <property type="evidence" value="ECO:0007669"/>
    <property type="project" value="TreeGrafter"/>
</dbReference>
<dbReference type="GO" id="GO:0046872">
    <property type="term" value="F:metal ion binding"/>
    <property type="evidence" value="ECO:0007669"/>
    <property type="project" value="InterPro"/>
</dbReference>
<feature type="domain" description="Mycothiol-dependent maleylpyruvate isomerase metal-binding" evidence="2">
    <location>
        <begin position="9"/>
        <end position="136"/>
    </location>
</feature>
<dbReference type="InterPro" id="IPR017517">
    <property type="entry name" value="Maleyloyr_isom"/>
</dbReference>
<protein>
    <recommendedName>
        <fullName evidence="5">Mycothiol-dependent maleylpyruvate isomerase metal-binding domain-containing protein</fullName>
    </recommendedName>
</protein>
<dbReference type="PANTHER" id="PTHR40758">
    <property type="entry name" value="CONSERVED PROTEIN"/>
    <property type="match status" value="1"/>
</dbReference>
<evidence type="ECO:0000313" key="3">
    <source>
        <dbReference type="EMBL" id="AKU16567.1"/>
    </source>
</evidence>
<evidence type="ECO:0000313" key="4">
    <source>
        <dbReference type="Proteomes" id="UP000066480"/>
    </source>
</evidence>